<accession>A0ABT5SXX1</accession>
<feature type="domain" description="Putative endonuclease Z1" evidence="1">
    <location>
        <begin position="12"/>
        <end position="166"/>
    </location>
</feature>
<dbReference type="Proteomes" id="UP001300763">
    <property type="component" value="Unassembled WGS sequence"/>
</dbReference>
<evidence type="ECO:0000313" key="2">
    <source>
        <dbReference type="EMBL" id="MDD7966558.1"/>
    </source>
</evidence>
<dbReference type="Pfam" id="PF10593">
    <property type="entry name" value="Z1"/>
    <property type="match status" value="1"/>
</dbReference>
<dbReference type="EMBL" id="JAQZAO010000005">
    <property type="protein sequence ID" value="MDD7966558.1"/>
    <property type="molecule type" value="Genomic_DNA"/>
</dbReference>
<gene>
    <name evidence="2" type="ORF">PGB27_14570</name>
</gene>
<reference evidence="2 3" key="1">
    <citation type="submission" date="2023-02" db="EMBL/GenBank/DDBJ databases">
        <title>Genome sequencing required for Actinomycetospora new species description.</title>
        <authorList>
            <person name="Saimee Y."/>
            <person name="Duangmal K."/>
        </authorList>
    </citation>
    <scope>NUCLEOTIDE SEQUENCE [LARGE SCALE GENOMIC DNA]</scope>
    <source>
        <strain evidence="2 3">DW7H6</strain>
    </source>
</reference>
<name>A0ABT5SXX1_9PSEU</name>
<evidence type="ECO:0000259" key="1">
    <source>
        <dbReference type="Pfam" id="PF10593"/>
    </source>
</evidence>
<dbReference type="RefSeq" id="WP_274201063.1">
    <property type="nucleotide sequence ID" value="NZ_JAQZAO010000005.1"/>
</dbReference>
<proteinExistence type="predicted"/>
<keyword evidence="3" id="KW-1185">Reference proteome</keyword>
<comment type="caution">
    <text evidence="2">The sequence shown here is derived from an EMBL/GenBank/DDBJ whole genome shotgun (WGS) entry which is preliminary data.</text>
</comment>
<organism evidence="2 3">
    <name type="scientific">Actinomycetospora lemnae</name>
    <dbReference type="NCBI Taxonomy" id="3019891"/>
    <lineage>
        <taxon>Bacteria</taxon>
        <taxon>Bacillati</taxon>
        <taxon>Actinomycetota</taxon>
        <taxon>Actinomycetes</taxon>
        <taxon>Pseudonocardiales</taxon>
        <taxon>Pseudonocardiaceae</taxon>
        <taxon>Actinomycetospora</taxon>
    </lineage>
</organism>
<evidence type="ECO:0000313" key="3">
    <source>
        <dbReference type="Proteomes" id="UP001300763"/>
    </source>
</evidence>
<sequence>MAARANGEPVPESFDHLKKYVAEAIAEMTSGGAHPVLLVNSDKSVQDQQESLDFDKGSVWRILVGGTKLSRGFTLEGLTVSYFRRKAGQADTLMQAGRWFGFREGYRDLVRLYIRRDHKVDLYEAFEALLLDEEAFRDELAKYAGFDEDGKPILEPRQIPPLVSQHLPWLKPTARNKMFNAVVKARASVGAFHQLSSVPERTEKSKHAANLRQVIIPLLAVVGKPVALPYVDPTDGQTKQQRARVGLLGASEFLALFDKMTWHADYDTVIKPLREFVATATQRGRIEDWAVVWPQRQSPGRMVAIDELGLDAPVWRRKRRQPPRIDFTGENKRNILSAGAIPEGAEVETLGHSETRKAGRRRWARVAQGPEQIDPEPARTNPVRGCDRRPGIRCQCWQALSILSDWHQRTRDHVGAALVRALARAGRPEESSARLQQIDADAVRLRAEADTAYEAVLYDTPALWVPSAERDRTSTTCWPGQRTGMSISAGPSCYDGSTTD</sequence>
<protein>
    <submittedName>
        <fullName evidence="2">Z1 domain-containing protein</fullName>
    </submittedName>
</protein>
<dbReference type="InterPro" id="IPR018310">
    <property type="entry name" value="Put_endonuclease_Z1-dom"/>
</dbReference>